<keyword evidence="8 14" id="KW-0067">ATP-binding</keyword>
<dbReference type="SUPFAM" id="SSF53244">
    <property type="entry name" value="MurD-like peptide ligases, peptide-binding domain"/>
    <property type="match status" value="1"/>
</dbReference>
<protein>
    <recommendedName>
        <fullName evidence="3 14">UDP-N-acetylmuramate--L-alanine ligase</fullName>
        <ecNumber evidence="3 14">6.3.2.8</ecNumber>
    </recommendedName>
    <alternativeName>
        <fullName evidence="14">UDP-N-acetylmuramoyl-L-alanine synthetase</fullName>
    </alternativeName>
</protein>
<dbReference type="GO" id="GO:0008763">
    <property type="term" value="F:UDP-N-acetylmuramate-L-alanine ligase activity"/>
    <property type="evidence" value="ECO:0007669"/>
    <property type="project" value="UniProtKB-UniRule"/>
</dbReference>
<evidence type="ECO:0000256" key="13">
    <source>
        <dbReference type="ARBA" id="ARBA00047833"/>
    </source>
</evidence>
<evidence type="ECO:0000313" key="18">
    <source>
        <dbReference type="EMBL" id="VFK62581.1"/>
    </source>
</evidence>
<keyword evidence="9 14" id="KW-0133">Cell shape</keyword>
<evidence type="ECO:0000259" key="17">
    <source>
        <dbReference type="Pfam" id="PF08245"/>
    </source>
</evidence>
<dbReference type="Gene3D" id="3.90.190.20">
    <property type="entry name" value="Mur ligase, C-terminal domain"/>
    <property type="match status" value="1"/>
</dbReference>
<dbReference type="GO" id="GO:0005737">
    <property type="term" value="C:cytoplasm"/>
    <property type="evidence" value="ECO:0007669"/>
    <property type="project" value="UniProtKB-SubCell"/>
</dbReference>
<comment type="similarity">
    <text evidence="14">Belongs to the MurCDEF family.</text>
</comment>
<keyword evidence="5 14" id="KW-0436">Ligase</keyword>
<evidence type="ECO:0000256" key="5">
    <source>
        <dbReference type="ARBA" id="ARBA00022598"/>
    </source>
</evidence>
<evidence type="ECO:0000256" key="14">
    <source>
        <dbReference type="HAMAP-Rule" id="MF_00046"/>
    </source>
</evidence>
<reference evidence="19" key="1">
    <citation type="submission" date="2019-02" db="EMBL/GenBank/DDBJ databases">
        <authorList>
            <person name="Gruber-Vodicka R. H."/>
            <person name="Seah K. B. B."/>
        </authorList>
    </citation>
    <scope>NUCLEOTIDE SEQUENCE</scope>
    <source>
        <strain evidence="19">BECK_BY19</strain>
        <strain evidence="18">BECK_BY8</strain>
    </source>
</reference>
<dbReference type="PANTHER" id="PTHR43445">
    <property type="entry name" value="UDP-N-ACETYLMURAMATE--L-ALANINE LIGASE-RELATED"/>
    <property type="match status" value="1"/>
</dbReference>
<dbReference type="Gene3D" id="3.40.50.720">
    <property type="entry name" value="NAD(P)-binding Rossmann-like Domain"/>
    <property type="match status" value="1"/>
</dbReference>
<feature type="domain" description="Mur ligase central" evidence="17">
    <location>
        <begin position="127"/>
        <end position="308"/>
    </location>
</feature>
<evidence type="ECO:0000259" key="16">
    <source>
        <dbReference type="Pfam" id="PF02875"/>
    </source>
</evidence>
<dbReference type="HAMAP" id="MF_00046">
    <property type="entry name" value="MurC"/>
    <property type="match status" value="1"/>
</dbReference>
<evidence type="ECO:0000256" key="4">
    <source>
        <dbReference type="ARBA" id="ARBA00022490"/>
    </source>
</evidence>
<dbReference type="EMBL" id="CAADFZ010000025">
    <property type="protein sequence ID" value="VFK62581.1"/>
    <property type="molecule type" value="Genomic_DNA"/>
</dbReference>
<keyword evidence="11 14" id="KW-0131">Cell cycle</keyword>
<evidence type="ECO:0000256" key="1">
    <source>
        <dbReference type="ARBA" id="ARBA00004496"/>
    </source>
</evidence>
<dbReference type="InterPro" id="IPR005758">
    <property type="entry name" value="UDP-N-AcMur_Ala_ligase_MurC"/>
</dbReference>
<feature type="binding site" evidence="14">
    <location>
        <begin position="129"/>
        <end position="135"/>
    </location>
    <ligand>
        <name>ATP</name>
        <dbReference type="ChEBI" id="CHEBI:30616"/>
    </ligand>
</feature>
<comment type="subcellular location">
    <subcellularLocation>
        <location evidence="1 14">Cytoplasm</location>
    </subcellularLocation>
</comment>
<dbReference type="Pfam" id="PF08245">
    <property type="entry name" value="Mur_ligase_M"/>
    <property type="match status" value="1"/>
</dbReference>
<dbReference type="Pfam" id="PF02875">
    <property type="entry name" value="Mur_ligase_C"/>
    <property type="match status" value="1"/>
</dbReference>
<dbReference type="GO" id="GO:0009252">
    <property type="term" value="P:peptidoglycan biosynthetic process"/>
    <property type="evidence" value="ECO:0007669"/>
    <property type="project" value="UniProtKB-UniRule"/>
</dbReference>
<evidence type="ECO:0000256" key="9">
    <source>
        <dbReference type="ARBA" id="ARBA00022960"/>
    </source>
</evidence>
<organism evidence="19">
    <name type="scientific">Candidatus Kentrum sp. UNK</name>
    <dbReference type="NCBI Taxonomy" id="2126344"/>
    <lineage>
        <taxon>Bacteria</taxon>
        <taxon>Pseudomonadati</taxon>
        <taxon>Pseudomonadota</taxon>
        <taxon>Gammaproteobacteria</taxon>
        <taxon>Candidatus Kentrum</taxon>
    </lineage>
</organism>
<dbReference type="InterPro" id="IPR036565">
    <property type="entry name" value="Mur-like_cat_sf"/>
</dbReference>
<evidence type="ECO:0000256" key="10">
    <source>
        <dbReference type="ARBA" id="ARBA00022984"/>
    </source>
</evidence>
<evidence type="ECO:0000256" key="12">
    <source>
        <dbReference type="ARBA" id="ARBA00023316"/>
    </source>
</evidence>
<evidence type="ECO:0000256" key="7">
    <source>
        <dbReference type="ARBA" id="ARBA00022741"/>
    </source>
</evidence>
<keyword evidence="7 14" id="KW-0547">Nucleotide-binding</keyword>
<dbReference type="InterPro" id="IPR036615">
    <property type="entry name" value="Mur_ligase_C_dom_sf"/>
</dbReference>
<keyword evidence="4 14" id="KW-0963">Cytoplasm</keyword>
<comment type="pathway">
    <text evidence="2 14">Cell wall biogenesis; peptidoglycan biosynthesis.</text>
</comment>
<dbReference type="GO" id="GO:0051301">
    <property type="term" value="P:cell division"/>
    <property type="evidence" value="ECO:0007669"/>
    <property type="project" value="UniProtKB-KW"/>
</dbReference>
<evidence type="ECO:0000256" key="6">
    <source>
        <dbReference type="ARBA" id="ARBA00022618"/>
    </source>
</evidence>
<dbReference type="GO" id="GO:0005524">
    <property type="term" value="F:ATP binding"/>
    <property type="evidence" value="ECO:0007669"/>
    <property type="project" value="UniProtKB-UniRule"/>
</dbReference>
<feature type="domain" description="Mur ligase N-terminal catalytic" evidence="15">
    <location>
        <begin position="25"/>
        <end position="121"/>
    </location>
</feature>
<comment type="function">
    <text evidence="14">Cell wall formation.</text>
</comment>
<dbReference type="InterPro" id="IPR004101">
    <property type="entry name" value="Mur_ligase_C"/>
</dbReference>
<dbReference type="InterPro" id="IPR050061">
    <property type="entry name" value="MurCDEF_pg_biosynth"/>
</dbReference>
<dbReference type="UniPathway" id="UPA00219"/>
<dbReference type="InterPro" id="IPR013221">
    <property type="entry name" value="Mur_ligase_cen"/>
</dbReference>
<dbReference type="GO" id="GO:0071555">
    <property type="term" value="P:cell wall organization"/>
    <property type="evidence" value="ECO:0007669"/>
    <property type="project" value="UniProtKB-KW"/>
</dbReference>
<evidence type="ECO:0000259" key="15">
    <source>
        <dbReference type="Pfam" id="PF01225"/>
    </source>
</evidence>
<evidence type="ECO:0000256" key="2">
    <source>
        <dbReference type="ARBA" id="ARBA00004752"/>
    </source>
</evidence>
<gene>
    <name evidence="14" type="primary">murC</name>
    <name evidence="18" type="ORF">BECKUNK1418G_GA0071005_102520</name>
    <name evidence="19" type="ORF">BECKUNK1418H_GA0071006_10318</name>
</gene>
<feature type="domain" description="Mur ligase C-terminal" evidence="16">
    <location>
        <begin position="331"/>
        <end position="432"/>
    </location>
</feature>
<dbReference type="GO" id="GO:0008360">
    <property type="term" value="P:regulation of cell shape"/>
    <property type="evidence" value="ECO:0007669"/>
    <property type="project" value="UniProtKB-KW"/>
</dbReference>
<dbReference type="NCBIfam" id="TIGR01082">
    <property type="entry name" value="murC"/>
    <property type="match status" value="1"/>
</dbReference>
<proteinExistence type="inferred from homology"/>
<dbReference type="SUPFAM" id="SSF53623">
    <property type="entry name" value="MurD-like peptide ligases, catalytic domain"/>
    <property type="match status" value="1"/>
</dbReference>
<dbReference type="SUPFAM" id="SSF51984">
    <property type="entry name" value="MurCD N-terminal domain"/>
    <property type="match status" value="1"/>
</dbReference>
<name>A0A451AWV1_9GAMM</name>
<keyword evidence="10 14" id="KW-0573">Peptidoglycan synthesis</keyword>
<dbReference type="Pfam" id="PF01225">
    <property type="entry name" value="Mur_ligase"/>
    <property type="match status" value="1"/>
</dbReference>
<sequence length="468" mass="51192">MTDAKLTDFRMATQDVADEDPLHRVHMIGIGGAGMGGIAEILLDLGCRVTGSDLKESAITRRLGKMGASITHTHEAANVADCDIVVFSSAIKDDNPEMVAARVARIPLIPRAGMLNELMRLRCGIAVAGTHGKTTTSGLLTSLMMKAGLDPTFVIGSPLNSTGARARLGKGEYLVAEADESDKSFLLLNPILSIITNINADHLVNYDGDFERLRRTFLEFIHRLPFYGLAVLCLDDPGIAGLIPRISRPVLTYGIESNANLRAHDIRQEELVTYFTVSRRNRPDWVEVRLPMPGRHNVLNALAAIGVAHKIGLSDEAIRNGLTNFKGIGQRFQLSGEVEMGNRRVLLVDDYAHHPREITATLQAARNAWPERRIVVLFQPNRYTRVRDLFDEFSKVLADIDVLLLLDICAAGEAPIPGVDSRALGHAIRARNKVDPILIDNFEGLAPTPWFKSCATATCCLFLAPVAV</sequence>
<comment type="catalytic activity">
    <reaction evidence="13 14">
        <text>UDP-N-acetyl-alpha-D-muramate + L-alanine + ATP = UDP-N-acetyl-alpha-D-muramoyl-L-alanine + ADP + phosphate + H(+)</text>
        <dbReference type="Rhea" id="RHEA:23372"/>
        <dbReference type="ChEBI" id="CHEBI:15378"/>
        <dbReference type="ChEBI" id="CHEBI:30616"/>
        <dbReference type="ChEBI" id="CHEBI:43474"/>
        <dbReference type="ChEBI" id="CHEBI:57972"/>
        <dbReference type="ChEBI" id="CHEBI:70757"/>
        <dbReference type="ChEBI" id="CHEBI:83898"/>
        <dbReference type="ChEBI" id="CHEBI:456216"/>
        <dbReference type="EC" id="6.3.2.8"/>
    </reaction>
</comment>
<dbReference type="InterPro" id="IPR000713">
    <property type="entry name" value="Mur_ligase_N"/>
</dbReference>
<evidence type="ECO:0000256" key="3">
    <source>
        <dbReference type="ARBA" id="ARBA00012211"/>
    </source>
</evidence>
<keyword evidence="6 14" id="KW-0132">Cell division</keyword>
<dbReference type="EMBL" id="CAADGD010000031">
    <property type="protein sequence ID" value="VFK70531.1"/>
    <property type="molecule type" value="Genomic_DNA"/>
</dbReference>
<dbReference type="AlphaFoldDB" id="A0A451AWV1"/>
<keyword evidence="12 14" id="KW-0961">Cell wall biogenesis/degradation</keyword>
<dbReference type="Gene3D" id="3.40.1190.10">
    <property type="entry name" value="Mur-like, catalytic domain"/>
    <property type="match status" value="1"/>
</dbReference>
<accession>A0A451AWV1</accession>
<dbReference type="PANTHER" id="PTHR43445:SF3">
    <property type="entry name" value="UDP-N-ACETYLMURAMATE--L-ALANINE LIGASE"/>
    <property type="match status" value="1"/>
</dbReference>
<dbReference type="EC" id="6.3.2.8" evidence="3 14"/>
<evidence type="ECO:0000313" key="19">
    <source>
        <dbReference type="EMBL" id="VFK70531.1"/>
    </source>
</evidence>
<evidence type="ECO:0000256" key="11">
    <source>
        <dbReference type="ARBA" id="ARBA00023306"/>
    </source>
</evidence>
<evidence type="ECO:0000256" key="8">
    <source>
        <dbReference type="ARBA" id="ARBA00022840"/>
    </source>
</evidence>